<accession>A0A1R4H3A7</accession>
<feature type="chain" id="PRO_5012255503" evidence="1">
    <location>
        <begin position="26"/>
        <end position="111"/>
    </location>
</feature>
<gene>
    <name evidence="2" type="ORF">CRENPOLYSF1_1530001</name>
</gene>
<reference evidence="3" key="1">
    <citation type="submission" date="2017-02" db="EMBL/GenBank/DDBJ databases">
        <authorList>
            <person name="Daims H."/>
        </authorList>
    </citation>
    <scope>NUCLEOTIDE SEQUENCE [LARGE SCALE GENOMIC DNA]</scope>
</reference>
<evidence type="ECO:0000313" key="2">
    <source>
        <dbReference type="EMBL" id="SJM90709.1"/>
    </source>
</evidence>
<dbReference type="RefSeq" id="WP_087142657.1">
    <property type="nucleotide sequence ID" value="NZ_FUKI01000061.1"/>
</dbReference>
<organism evidence="2 3">
    <name type="scientific">Crenothrix polyspora</name>
    <dbReference type="NCBI Taxonomy" id="360316"/>
    <lineage>
        <taxon>Bacteria</taxon>
        <taxon>Pseudomonadati</taxon>
        <taxon>Pseudomonadota</taxon>
        <taxon>Gammaproteobacteria</taxon>
        <taxon>Methylococcales</taxon>
        <taxon>Crenotrichaceae</taxon>
        <taxon>Crenothrix</taxon>
    </lineage>
</organism>
<name>A0A1R4H3A7_9GAMM</name>
<evidence type="ECO:0000256" key="1">
    <source>
        <dbReference type="SAM" id="SignalP"/>
    </source>
</evidence>
<evidence type="ECO:0000313" key="3">
    <source>
        <dbReference type="Proteomes" id="UP000195667"/>
    </source>
</evidence>
<protein>
    <submittedName>
        <fullName evidence="2">Uncharacterized protein</fullName>
    </submittedName>
</protein>
<proteinExistence type="predicted"/>
<keyword evidence="3" id="KW-1185">Reference proteome</keyword>
<dbReference type="EMBL" id="FUKI01000061">
    <property type="protein sequence ID" value="SJM90709.1"/>
    <property type="molecule type" value="Genomic_DNA"/>
</dbReference>
<dbReference type="AlphaFoldDB" id="A0A1R4H3A7"/>
<keyword evidence="1" id="KW-0732">Signal</keyword>
<feature type="signal peptide" evidence="1">
    <location>
        <begin position="1"/>
        <end position="25"/>
    </location>
</feature>
<dbReference type="Proteomes" id="UP000195667">
    <property type="component" value="Unassembled WGS sequence"/>
</dbReference>
<sequence length="111" mass="11712">MIFKKQKPFLIAVTIIQLMGFSTLAMSKALPNNCGNVTVRTCPAGSISTTTGLPGVTNDNQCKKLAGEININASVPNGSSIGTWGVVSDNKIWQYVAAIVTIEKGCLDPNI</sequence>